<dbReference type="Gene3D" id="2.40.30.170">
    <property type="match status" value="1"/>
</dbReference>
<reference evidence="3 4" key="1">
    <citation type="journal article" date="2015" name="Stand. Genomic Sci.">
        <title>Genomic Encyclopedia of Bacterial and Archaeal Type Strains, Phase III: the genomes of soil and plant-associated and newly described type strains.</title>
        <authorList>
            <person name="Whitman W.B."/>
            <person name="Woyke T."/>
            <person name="Klenk H.P."/>
            <person name="Zhou Y."/>
            <person name="Lilburn T.G."/>
            <person name="Beck B.J."/>
            <person name="De Vos P."/>
            <person name="Vandamme P."/>
            <person name="Eisen J.A."/>
            <person name="Garrity G."/>
            <person name="Hugenholtz P."/>
            <person name="Kyrpides N.C."/>
        </authorList>
    </citation>
    <scope>NUCLEOTIDE SEQUENCE [LARGE SCALE GENOMIC DNA]</scope>
    <source>
        <strain evidence="3 4">CGMCC 1.6855</strain>
    </source>
</reference>
<accession>A0A562MBY8</accession>
<feature type="domain" description="CzcB-like C-terminal circularly permuted SH3-like" evidence="2">
    <location>
        <begin position="95"/>
        <end position="155"/>
    </location>
</feature>
<dbReference type="Proteomes" id="UP000315908">
    <property type="component" value="Unassembled WGS sequence"/>
</dbReference>
<organism evidence="3 4">
    <name type="scientific">Sphingobacterium siyangense</name>
    <dbReference type="NCBI Taxonomy" id="459529"/>
    <lineage>
        <taxon>Bacteria</taxon>
        <taxon>Pseudomonadati</taxon>
        <taxon>Bacteroidota</taxon>
        <taxon>Sphingobacteriia</taxon>
        <taxon>Sphingobacteriales</taxon>
        <taxon>Sphingobacteriaceae</taxon>
        <taxon>Sphingobacterium</taxon>
    </lineage>
</organism>
<protein>
    <submittedName>
        <fullName evidence="3">Cobalt-zinc-cadmium efflux system membrane fusion protein</fullName>
    </submittedName>
</protein>
<gene>
    <name evidence="3" type="ORF">IQ31_03784</name>
</gene>
<dbReference type="GO" id="GO:0015679">
    <property type="term" value="P:plasma membrane copper ion transport"/>
    <property type="evidence" value="ECO:0007669"/>
    <property type="project" value="TreeGrafter"/>
</dbReference>
<evidence type="ECO:0000259" key="2">
    <source>
        <dbReference type="Pfam" id="PF25975"/>
    </source>
</evidence>
<name>A0A562MBY8_9SPHI</name>
<dbReference type="PANTHER" id="PTHR30097:SF4">
    <property type="entry name" value="SLR6042 PROTEIN"/>
    <property type="match status" value="1"/>
</dbReference>
<dbReference type="InterPro" id="IPR051909">
    <property type="entry name" value="MFP_Cation_Efflux"/>
</dbReference>
<dbReference type="Pfam" id="PF25975">
    <property type="entry name" value="CzcB_C"/>
    <property type="match status" value="1"/>
</dbReference>
<dbReference type="GO" id="GO:0030313">
    <property type="term" value="C:cell envelope"/>
    <property type="evidence" value="ECO:0007669"/>
    <property type="project" value="TreeGrafter"/>
</dbReference>
<dbReference type="PANTHER" id="PTHR30097">
    <property type="entry name" value="CATION EFFLUX SYSTEM PROTEIN CUSB"/>
    <property type="match status" value="1"/>
</dbReference>
<dbReference type="RefSeq" id="WP_145329102.1">
    <property type="nucleotide sequence ID" value="NZ_DAMALA010000061.1"/>
</dbReference>
<evidence type="ECO:0000313" key="4">
    <source>
        <dbReference type="Proteomes" id="UP000315908"/>
    </source>
</evidence>
<sequence>MTDILFEIVNPSDMYLSLQLFEKDLAKVKIGNTVSAYANTEVARKIPATVFLVNRTFDENRMAEVLCRFQKSDAILTPGMFKNADLHINNTKAMVVPEEAIVRWQNKYFVFVQHSAGSFQMNAVKLGIQENGKQQIQADNIQPNTQIALKNAFALLMKAQNKEE</sequence>
<dbReference type="Gene3D" id="2.40.420.20">
    <property type="match status" value="1"/>
</dbReference>
<dbReference type="EMBL" id="VLKR01000022">
    <property type="protein sequence ID" value="TWI17342.1"/>
    <property type="molecule type" value="Genomic_DNA"/>
</dbReference>
<dbReference type="OrthoDB" id="9814657at2"/>
<dbReference type="AlphaFoldDB" id="A0A562MBY8"/>
<dbReference type="GO" id="GO:0060003">
    <property type="term" value="P:copper ion export"/>
    <property type="evidence" value="ECO:0007669"/>
    <property type="project" value="TreeGrafter"/>
</dbReference>
<proteinExistence type="predicted"/>
<dbReference type="InterPro" id="IPR058649">
    <property type="entry name" value="CzcB_C"/>
</dbReference>
<evidence type="ECO:0000313" key="3">
    <source>
        <dbReference type="EMBL" id="TWI17342.1"/>
    </source>
</evidence>
<evidence type="ECO:0000256" key="1">
    <source>
        <dbReference type="ARBA" id="ARBA00022448"/>
    </source>
</evidence>
<comment type="caution">
    <text evidence="3">The sequence shown here is derived from an EMBL/GenBank/DDBJ whole genome shotgun (WGS) entry which is preliminary data.</text>
</comment>
<keyword evidence="1" id="KW-0813">Transport</keyword>